<dbReference type="GO" id="GO:0005524">
    <property type="term" value="F:ATP binding"/>
    <property type="evidence" value="ECO:0007669"/>
    <property type="project" value="UniProtKB-KW"/>
</dbReference>
<protein>
    <submittedName>
        <fullName evidence="4">Fic/DOC family protein</fullName>
    </submittedName>
</protein>
<dbReference type="InterPro" id="IPR036597">
    <property type="entry name" value="Fido-like_dom_sf"/>
</dbReference>
<name>A0A4R6V4Z7_9ACTN</name>
<sequence length="205" mass="22482">MLYATGPTRSRGYRAALEDAEPVVLGEEPLEAGTAVTREPAGHRMALSCIRTLGRAERFRYDLGLVHALDFMMIGHHVNKGGGVPRSCAVHIRNDATGETVYEGPDPDRVPALPDEFAAWINEGDPDAHACARAATAHLNLVKIHPWRDGNGRSSRAPHTLVLARGGVLSPYGETKGRFYAPGPLMTEIRADFERRREPLRDPCR</sequence>
<evidence type="ECO:0000256" key="1">
    <source>
        <dbReference type="PIRSR" id="PIRSR640198-1"/>
    </source>
</evidence>
<accession>A0A4R6V4Z7</accession>
<dbReference type="EMBL" id="SNYN01000004">
    <property type="protein sequence ID" value="TDQ53367.1"/>
    <property type="molecule type" value="Genomic_DNA"/>
</dbReference>
<evidence type="ECO:0000313" key="4">
    <source>
        <dbReference type="EMBL" id="TDQ53367.1"/>
    </source>
</evidence>
<evidence type="ECO:0000259" key="3">
    <source>
        <dbReference type="PROSITE" id="PS51459"/>
    </source>
</evidence>
<gene>
    <name evidence="4" type="ORF">EV190_104156</name>
</gene>
<dbReference type="InterPro" id="IPR003812">
    <property type="entry name" value="Fido"/>
</dbReference>
<dbReference type="PANTHER" id="PTHR13504">
    <property type="entry name" value="FIDO DOMAIN-CONTAINING PROTEIN DDB_G0283145"/>
    <property type="match status" value="1"/>
</dbReference>
<evidence type="ECO:0000256" key="2">
    <source>
        <dbReference type="PIRSR" id="PIRSR640198-2"/>
    </source>
</evidence>
<dbReference type="PANTHER" id="PTHR13504:SF38">
    <property type="entry name" value="FIDO DOMAIN-CONTAINING PROTEIN"/>
    <property type="match status" value="1"/>
</dbReference>
<comment type="caution">
    <text evidence="4">The sequence shown here is derived from an EMBL/GenBank/DDBJ whole genome shotgun (WGS) entry which is preliminary data.</text>
</comment>
<dbReference type="PROSITE" id="PS51459">
    <property type="entry name" value="FIDO"/>
    <property type="match status" value="1"/>
</dbReference>
<keyword evidence="5" id="KW-1185">Reference proteome</keyword>
<organism evidence="4 5">
    <name type="scientific">Actinorugispora endophytica</name>
    <dbReference type="NCBI Taxonomy" id="1605990"/>
    <lineage>
        <taxon>Bacteria</taxon>
        <taxon>Bacillati</taxon>
        <taxon>Actinomycetota</taxon>
        <taxon>Actinomycetes</taxon>
        <taxon>Streptosporangiales</taxon>
        <taxon>Nocardiopsidaceae</taxon>
        <taxon>Actinorugispora</taxon>
    </lineage>
</organism>
<keyword evidence="2" id="KW-0547">Nucleotide-binding</keyword>
<feature type="active site" evidence="1">
    <location>
        <position position="145"/>
    </location>
</feature>
<reference evidence="4 5" key="1">
    <citation type="submission" date="2019-03" db="EMBL/GenBank/DDBJ databases">
        <title>Genomic Encyclopedia of Type Strains, Phase IV (KMG-IV): sequencing the most valuable type-strain genomes for metagenomic binning, comparative biology and taxonomic classification.</title>
        <authorList>
            <person name="Goeker M."/>
        </authorList>
    </citation>
    <scope>NUCLEOTIDE SEQUENCE [LARGE SCALE GENOMIC DNA]</scope>
    <source>
        <strain evidence="4 5">DSM 46770</strain>
    </source>
</reference>
<dbReference type="Pfam" id="PF02661">
    <property type="entry name" value="Fic"/>
    <property type="match status" value="1"/>
</dbReference>
<feature type="binding site" evidence="2">
    <location>
        <begin position="149"/>
        <end position="156"/>
    </location>
    <ligand>
        <name>ATP</name>
        <dbReference type="ChEBI" id="CHEBI:30616"/>
    </ligand>
</feature>
<proteinExistence type="predicted"/>
<dbReference type="Proteomes" id="UP000295281">
    <property type="component" value="Unassembled WGS sequence"/>
</dbReference>
<feature type="domain" description="Fido" evidence="3">
    <location>
        <begin position="67"/>
        <end position="205"/>
    </location>
</feature>
<dbReference type="RefSeq" id="WP_166655414.1">
    <property type="nucleotide sequence ID" value="NZ_SNYN01000004.1"/>
</dbReference>
<dbReference type="Gene3D" id="1.10.3290.10">
    <property type="entry name" value="Fido-like domain"/>
    <property type="match status" value="1"/>
</dbReference>
<keyword evidence="2" id="KW-0067">ATP-binding</keyword>
<dbReference type="SUPFAM" id="SSF140931">
    <property type="entry name" value="Fic-like"/>
    <property type="match status" value="1"/>
</dbReference>
<evidence type="ECO:0000313" key="5">
    <source>
        <dbReference type="Proteomes" id="UP000295281"/>
    </source>
</evidence>
<dbReference type="InterPro" id="IPR040198">
    <property type="entry name" value="Fido_containing"/>
</dbReference>
<dbReference type="AlphaFoldDB" id="A0A4R6V4Z7"/>